<protein>
    <submittedName>
        <fullName evidence="2">Uncharacterized protein</fullName>
    </submittedName>
</protein>
<feature type="transmembrane region" description="Helical" evidence="1">
    <location>
        <begin position="55"/>
        <end position="71"/>
    </location>
</feature>
<dbReference type="Proteomes" id="UP000019222">
    <property type="component" value="Chromosome"/>
</dbReference>
<dbReference type="eggNOG" id="ENOG503330Y">
    <property type="taxonomic scope" value="Bacteria"/>
</dbReference>
<proteinExistence type="predicted"/>
<feature type="transmembrane region" description="Helical" evidence="1">
    <location>
        <begin position="83"/>
        <end position="103"/>
    </location>
</feature>
<reference evidence="2 3" key="1">
    <citation type="submission" date="2013-02" db="EMBL/GenBank/DDBJ databases">
        <title>The complete genome sequence of Corynebacterium vitaeruminis DSM 20294.</title>
        <authorList>
            <person name="Ruckert C."/>
            <person name="Albersmeier A."/>
            <person name="Kalinowski J."/>
        </authorList>
    </citation>
    <scope>NUCLEOTIDE SEQUENCE [LARGE SCALE GENOMIC DNA]</scope>
    <source>
        <strain evidence="3">ATCC 10234</strain>
    </source>
</reference>
<dbReference type="RefSeq" id="WP_025252470.1">
    <property type="nucleotide sequence ID" value="NZ_CP004353.1"/>
</dbReference>
<feature type="transmembrane region" description="Helical" evidence="1">
    <location>
        <begin position="115"/>
        <end position="133"/>
    </location>
</feature>
<gene>
    <name evidence="2" type="ORF">B843_05230</name>
</gene>
<organism evidence="2 3">
    <name type="scientific">Corynebacterium vitaeruminis DSM 20294</name>
    <dbReference type="NCBI Taxonomy" id="1224164"/>
    <lineage>
        <taxon>Bacteria</taxon>
        <taxon>Bacillati</taxon>
        <taxon>Actinomycetota</taxon>
        <taxon>Actinomycetes</taxon>
        <taxon>Mycobacteriales</taxon>
        <taxon>Corynebacteriaceae</taxon>
        <taxon>Corynebacterium</taxon>
    </lineage>
</organism>
<dbReference type="PATRIC" id="fig|1224164.3.peg.1043"/>
<evidence type="ECO:0000313" key="2">
    <source>
        <dbReference type="EMBL" id="AHI22435.1"/>
    </source>
</evidence>
<keyword evidence="1" id="KW-0472">Membrane</keyword>
<keyword evidence="3" id="KW-1185">Reference proteome</keyword>
<keyword evidence="1" id="KW-1133">Transmembrane helix</keyword>
<dbReference type="AlphaFoldDB" id="W5Y0P1"/>
<keyword evidence="1" id="KW-0812">Transmembrane</keyword>
<name>W5Y0P1_9CORY</name>
<feature type="transmembrane region" description="Helical" evidence="1">
    <location>
        <begin position="27"/>
        <end position="49"/>
    </location>
</feature>
<dbReference type="HOGENOM" id="CLU_133686_0_0_11"/>
<dbReference type="STRING" id="1224164.B843_05230"/>
<evidence type="ECO:0000313" key="3">
    <source>
        <dbReference type="Proteomes" id="UP000019222"/>
    </source>
</evidence>
<dbReference type="KEGG" id="cvt:B843_05230"/>
<evidence type="ECO:0000256" key="1">
    <source>
        <dbReference type="SAM" id="Phobius"/>
    </source>
</evidence>
<dbReference type="EMBL" id="CP004353">
    <property type="protein sequence ID" value="AHI22435.1"/>
    <property type="molecule type" value="Genomic_DNA"/>
</dbReference>
<accession>W5Y0P1</accession>
<sequence>MAENGSSSSPHVTERHTYRGFGRGEQAFGLFWLCLGALVSVLLEVVYLGTWIGKVPVPYTIVIAFLFNMVLTRTGLLWSKNFAVALIPAYAWTAGFFILTMWVGVTGDQLVGTNLRSILLLLAGLAGAGWPLIRRK</sequence>